<keyword evidence="5" id="KW-1185">Reference proteome</keyword>
<evidence type="ECO:0000259" key="3">
    <source>
        <dbReference type="PROSITE" id="PS01031"/>
    </source>
</evidence>
<gene>
    <name evidence="4" type="ORF">ABH992_004623</name>
</gene>
<sequence>MKSRAIPSEVKELLAGRLFLYGLSARCTSRTAQEVSNVVTYWTKSTGGRRPRLILLRPKASNFHGELITATETKDLSRSSTNDPAVAGEIWQPFSAFRSEIDRIFDDLGGRFWNQPVRSLARLKRDLCKKLSAPAVDVTKSDNAYEITVELPNLDQKNIAVKLTHGGLSIRGDKRDETSSPYRTASTPTRSSPLLSTVY</sequence>
<evidence type="ECO:0000313" key="4">
    <source>
        <dbReference type="EMBL" id="MEY9472224.1"/>
    </source>
</evidence>
<evidence type="ECO:0000313" key="5">
    <source>
        <dbReference type="Proteomes" id="UP001565474"/>
    </source>
</evidence>
<name>A0ABV4GLQ6_9BRAD</name>
<organism evidence="4 5">
    <name type="scientific">Bradyrhizobium yuanmingense</name>
    <dbReference type="NCBI Taxonomy" id="108015"/>
    <lineage>
        <taxon>Bacteria</taxon>
        <taxon>Pseudomonadati</taxon>
        <taxon>Pseudomonadota</taxon>
        <taxon>Alphaproteobacteria</taxon>
        <taxon>Hyphomicrobiales</taxon>
        <taxon>Nitrobacteraceae</taxon>
        <taxon>Bradyrhizobium</taxon>
    </lineage>
</organism>
<dbReference type="EMBL" id="JBGBZN010000002">
    <property type="protein sequence ID" value="MEY9472224.1"/>
    <property type="molecule type" value="Genomic_DNA"/>
</dbReference>
<evidence type="ECO:0000256" key="2">
    <source>
        <dbReference type="SAM" id="MobiDB-lite"/>
    </source>
</evidence>
<proteinExistence type="inferred from homology"/>
<dbReference type="Gene3D" id="2.60.40.790">
    <property type="match status" value="1"/>
</dbReference>
<dbReference type="RefSeq" id="WP_225154082.1">
    <property type="nucleotide sequence ID" value="NZ_JBGBYD010000002.1"/>
</dbReference>
<dbReference type="CDD" id="cd06464">
    <property type="entry name" value="ACD_sHsps-like"/>
    <property type="match status" value="1"/>
</dbReference>
<evidence type="ECO:0000256" key="1">
    <source>
        <dbReference type="PROSITE-ProRule" id="PRU00285"/>
    </source>
</evidence>
<reference evidence="4 5" key="1">
    <citation type="submission" date="2024-07" db="EMBL/GenBank/DDBJ databases">
        <title>Genomic Encyclopedia of Type Strains, Phase V (KMG-V): Genome sequencing to study the core and pangenomes of soil and plant-associated prokaryotes.</title>
        <authorList>
            <person name="Whitman W."/>
        </authorList>
    </citation>
    <scope>NUCLEOTIDE SEQUENCE [LARGE SCALE GENOMIC DNA]</scope>
    <source>
        <strain evidence="4 5">USDA 222</strain>
    </source>
</reference>
<comment type="similarity">
    <text evidence="1">Belongs to the small heat shock protein (HSP20) family.</text>
</comment>
<dbReference type="SUPFAM" id="SSF49764">
    <property type="entry name" value="HSP20-like chaperones"/>
    <property type="match status" value="1"/>
</dbReference>
<feature type="compositionally biased region" description="Low complexity" evidence="2">
    <location>
        <begin position="179"/>
        <end position="199"/>
    </location>
</feature>
<dbReference type="PROSITE" id="PS01031">
    <property type="entry name" value="SHSP"/>
    <property type="match status" value="1"/>
</dbReference>
<protein>
    <submittedName>
        <fullName evidence="4">HSP20 family molecular chaperone IbpA</fullName>
    </submittedName>
</protein>
<dbReference type="InterPro" id="IPR002068">
    <property type="entry name" value="A-crystallin/Hsp20_dom"/>
</dbReference>
<comment type="caution">
    <text evidence="4">The sequence shown here is derived from an EMBL/GenBank/DDBJ whole genome shotgun (WGS) entry which is preliminary data.</text>
</comment>
<dbReference type="Proteomes" id="UP001565474">
    <property type="component" value="Unassembled WGS sequence"/>
</dbReference>
<feature type="region of interest" description="Disordered" evidence="2">
    <location>
        <begin position="170"/>
        <end position="199"/>
    </location>
</feature>
<accession>A0ABV4GLQ6</accession>
<feature type="domain" description="SHSP" evidence="3">
    <location>
        <begin position="127"/>
        <end position="199"/>
    </location>
</feature>
<dbReference type="InterPro" id="IPR008978">
    <property type="entry name" value="HSP20-like_chaperone"/>
</dbReference>